<dbReference type="Proteomes" id="UP000001556">
    <property type="component" value="Chromosome"/>
</dbReference>
<dbReference type="InterPro" id="IPR013230">
    <property type="entry name" value="Peptidase_M15A_C"/>
</dbReference>
<dbReference type="HOGENOM" id="CLU_195878_0_0_9"/>
<dbReference type="Pfam" id="PF08291">
    <property type="entry name" value="Peptidase_M15_3"/>
    <property type="match status" value="1"/>
</dbReference>
<dbReference type="EMBL" id="CP000612">
    <property type="protein sequence ID" value="ABO49089.1"/>
    <property type="molecule type" value="Genomic_DNA"/>
</dbReference>
<evidence type="ECO:0000313" key="3">
    <source>
        <dbReference type="Proteomes" id="UP000001556"/>
    </source>
</evidence>
<dbReference type="STRING" id="349161.Dred_0545"/>
<reference evidence="2 3" key="1">
    <citation type="submission" date="2007-03" db="EMBL/GenBank/DDBJ databases">
        <title>Complete sequence of Desulfotomaculum reducens MI-1.</title>
        <authorList>
            <consortium name="US DOE Joint Genome Institute"/>
            <person name="Copeland A."/>
            <person name="Lucas S."/>
            <person name="Lapidus A."/>
            <person name="Barry K."/>
            <person name="Detter J.C."/>
            <person name="Glavina del Rio T."/>
            <person name="Hammon N."/>
            <person name="Israni S."/>
            <person name="Dalin E."/>
            <person name="Tice H."/>
            <person name="Pitluck S."/>
            <person name="Sims D."/>
            <person name="Brettin T."/>
            <person name="Bruce D."/>
            <person name="Han C."/>
            <person name="Tapia R."/>
            <person name="Schmutz J."/>
            <person name="Larimer F."/>
            <person name="Land M."/>
            <person name="Hauser L."/>
            <person name="Kyrpides N."/>
            <person name="Kim E."/>
            <person name="Tebo B.M."/>
            <person name="Richardson P."/>
        </authorList>
    </citation>
    <scope>NUCLEOTIDE SEQUENCE [LARGE SCALE GENOMIC DNA]</scope>
    <source>
        <strain evidence="2 3">MI-1</strain>
    </source>
</reference>
<proteinExistence type="predicted"/>
<dbReference type="InterPro" id="IPR009045">
    <property type="entry name" value="Zn_M74/Hedgehog-like"/>
</dbReference>
<organism evidence="2 3">
    <name type="scientific">Desulforamulus reducens (strain ATCC BAA-1160 / DSM 100696 / MI-1)</name>
    <name type="common">Desulfotomaculum reducens</name>
    <dbReference type="NCBI Taxonomy" id="349161"/>
    <lineage>
        <taxon>Bacteria</taxon>
        <taxon>Bacillati</taxon>
        <taxon>Bacillota</taxon>
        <taxon>Clostridia</taxon>
        <taxon>Eubacteriales</taxon>
        <taxon>Peptococcaceae</taxon>
        <taxon>Desulforamulus</taxon>
    </lineage>
</organism>
<keyword evidence="3" id="KW-1185">Reference proteome</keyword>
<name>A4J1Y6_DESRM</name>
<gene>
    <name evidence="2" type="ordered locus">Dred_0545</name>
</gene>
<dbReference type="Gene3D" id="3.30.1380.10">
    <property type="match status" value="1"/>
</dbReference>
<sequence length="66" mass="7200">MGGVADSYHIKGMAADIRVPGLVVAELGRLAEQAGFEGIGTYPTQVFVHVDIRYNSARWEAQPVKR</sequence>
<dbReference type="AlphaFoldDB" id="A4J1Y6"/>
<evidence type="ECO:0000313" key="2">
    <source>
        <dbReference type="EMBL" id="ABO49089.1"/>
    </source>
</evidence>
<dbReference type="OrthoDB" id="5242612at2"/>
<dbReference type="SUPFAM" id="SSF55166">
    <property type="entry name" value="Hedgehog/DD-peptidase"/>
    <property type="match status" value="1"/>
</dbReference>
<accession>A4J1Y6</accession>
<dbReference type="KEGG" id="drm:Dred_0545"/>
<evidence type="ECO:0000259" key="1">
    <source>
        <dbReference type="Pfam" id="PF08291"/>
    </source>
</evidence>
<feature type="domain" description="Peptidase M15A C-terminal" evidence="1">
    <location>
        <begin position="1"/>
        <end position="51"/>
    </location>
</feature>
<protein>
    <recommendedName>
        <fullName evidence="1">Peptidase M15A C-terminal domain-containing protein</fullName>
    </recommendedName>
</protein>